<dbReference type="InterPro" id="IPR005807">
    <property type="entry name" value="SecE_bac"/>
</dbReference>
<dbReference type="InterPro" id="IPR001901">
    <property type="entry name" value="Translocase_SecE/Sec61-g"/>
</dbReference>
<evidence type="ECO:0000256" key="6">
    <source>
        <dbReference type="ARBA" id="ARBA00022989"/>
    </source>
</evidence>
<organism evidence="10 11">
    <name type="scientific">Maridesulfovibrio ferrireducens</name>
    <dbReference type="NCBI Taxonomy" id="246191"/>
    <lineage>
        <taxon>Bacteria</taxon>
        <taxon>Pseudomonadati</taxon>
        <taxon>Thermodesulfobacteriota</taxon>
        <taxon>Desulfovibrionia</taxon>
        <taxon>Desulfovibrionales</taxon>
        <taxon>Desulfovibrionaceae</taxon>
        <taxon>Maridesulfovibrio</taxon>
    </lineage>
</organism>
<keyword evidence="3 9" id="KW-1003">Cell membrane</keyword>
<dbReference type="NCBIfam" id="TIGR00964">
    <property type="entry name" value="secE_bact"/>
    <property type="match status" value="1"/>
</dbReference>
<dbReference type="GO" id="GO:0065002">
    <property type="term" value="P:intracellular protein transmembrane transport"/>
    <property type="evidence" value="ECO:0007669"/>
    <property type="project" value="UniProtKB-UniRule"/>
</dbReference>
<comment type="subunit">
    <text evidence="9">Component of the Sec protein translocase complex. Heterotrimer consisting of SecY, SecE and SecG subunits. The heterotrimers can form oligomers, although 1 heterotrimer is thought to be able to translocate proteins. Interacts with the ribosome. Interacts with SecDF, and other proteins may be involved. Interacts with SecA.</text>
</comment>
<evidence type="ECO:0000256" key="1">
    <source>
        <dbReference type="ARBA" id="ARBA00004370"/>
    </source>
</evidence>
<evidence type="ECO:0000256" key="8">
    <source>
        <dbReference type="ARBA" id="ARBA00023136"/>
    </source>
</evidence>
<name>A0A1G9F893_9BACT</name>
<dbReference type="Gene3D" id="1.20.5.1030">
    <property type="entry name" value="Preprotein translocase secy subunit"/>
    <property type="match status" value="1"/>
</dbReference>
<keyword evidence="5 9" id="KW-0653">Protein transport</keyword>
<dbReference type="GO" id="GO:0043952">
    <property type="term" value="P:protein transport by the Sec complex"/>
    <property type="evidence" value="ECO:0007669"/>
    <property type="project" value="UniProtKB-UniRule"/>
</dbReference>
<dbReference type="PANTHER" id="PTHR33910">
    <property type="entry name" value="PROTEIN TRANSLOCASE SUBUNIT SECE"/>
    <property type="match status" value="1"/>
</dbReference>
<comment type="subcellular location">
    <subcellularLocation>
        <location evidence="9">Cell membrane</location>
        <topology evidence="9">Single-pass membrane protein</topology>
    </subcellularLocation>
    <subcellularLocation>
        <location evidence="1">Membrane</location>
    </subcellularLocation>
</comment>
<comment type="similarity">
    <text evidence="9">Belongs to the SecE/SEC61-gamma family.</text>
</comment>
<keyword evidence="4 9" id="KW-0812">Transmembrane</keyword>
<dbReference type="Proteomes" id="UP000199053">
    <property type="component" value="Unassembled WGS sequence"/>
</dbReference>
<proteinExistence type="inferred from homology"/>
<dbReference type="HAMAP" id="MF_00422">
    <property type="entry name" value="SecE"/>
    <property type="match status" value="1"/>
</dbReference>
<reference evidence="11" key="1">
    <citation type="submission" date="2016-10" db="EMBL/GenBank/DDBJ databases">
        <authorList>
            <person name="Varghese N."/>
            <person name="Submissions S."/>
        </authorList>
    </citation>
    <scope>NUCLEOTIDE SEQUENCE [LARGE SCALE GENOMIC DNA]</scope>
    <source>
        <strain evidence="11">DSM 16995</strain>
    </source>
</reference>
<dbReference type="EMBL" id="FNGA01000002">
    <property type="protein sequence ID" value="SDK84614.1"/>
    <property type="molecule type" value="Genomic_DNA"/>
</dbReference>
<dbReference type="AlphaFoldDB" id="A0A1G9F893"/>
<dbReference type="RefSeq" id="WP_092159630.1">
    <property type="nucleotide sequence ID" value="NZ_FNGA01000002.1"/>
</dbReference>
<evidence type="ECO:0000313" key="10">
    <source>
        <dbReference type="EMBL" id="SDK84614.1"/>
    </source>
</evidence>
<comment type="function">
    <text evidence="9">Essential subunit of the Sec protein translocation channel SecYEG. Clamps together the 2 halves of SecY. May contact the channel plug during translocation.</text>
</comment>
<accession>A0A1G9F893</accession>
<keyword evidence="6 9" id="KW-1133">Transmembrane helix</keyword>
<sequence length="84" mass="9250">MAKKKNKSAGSQLTNTETRGIGAKFKEFAEFLEQSKVEMKKVVWPTQKETIQTCTAVLVLVVVMSIFLGVVDLGLSKFVEAILS</sequence>
<dbReference type="Pfam" id="PF00584">
    <property type="entry name" value="SecE"/>
    <property type="match status" value="1"/>
</dbReference>
<protein>
    <recommendedName>
        <fullName evidence="9">Protein translocase subunit SecE</fullName>
    </recommendedName>
</protein>
<evidence type="ECO:0000256" key="5">
    <source>
        <dbReference type="ARBA" id="ARBA00022927"/>
    </source>
</evidence>
<gene>
    <name evidence="9" type="primary">secE</name>
    <name evidence="10" type="ORF">SAMN05660337_1435</name>
</gene>
<keyword evidence="2 9" id="KW-0813">Transport</keyword>
<dbReference type="InterPro" id="IPR038379">
    <property type="entry name" value="SecE_sf"/>
</dbReference>
<dbReference type="GO" id="GO:0005886">
    <property type="term" value="C:plasma membrane"/>
    <property type="evidence" value="ECO:0007669"/>
    <property type="project" value="UniProtKB-SubCell"/>
</dbReference>
<evidence type="ECO:0000256" key="4">
    <source>
        <dbReference type="ARBA" id="ARBA00022692"/>
    </source>
</evidence>
<evidence type="ECO:0000256" key="3">
    <source>
        <dbReference type="ARBA" id="ARBA00022475"/>
    </source>
</evidence>
<evidence type="ECO:0000256" key="7">
    <source>
        <dbReference type="ARBA" id="ARBA00023010"/>
    </source>
</evidence>
<dbReference type="GO" id="GO:0006605">
    <property type="term" value="P:protein targeting"/>
    <property type="evidence" value="ECO:0007669"/>
    <property type="project" value="UniProtKB-UniRule"/>
</dbReference>
<dbReference type="GO" id="GO:0008320">
    <property type="term" value="F:protein transmembrane transporter activity"/>
    <property type="evidence" value="ECO:0007669"/>
    <property type="project" value="UniProtKB-UniRule"/>
</dbReference>
<dbReference type="PROSITE" id="PS01067">
    <property type="entry name" value="SECE_SEC61G"/>
    <property type="match status" value="1"/>
</dbReference>
<dbReference type="GO" id="GO:0009306">
    <property type="term" value="P:protein secretion"/>
    <property type="evidence" value="ECO:0007669"/>
    <property type="project" value="UniProtKB-UniRule"/>
</dbReference>
<dbReference type="PANTHER" id="PTHR33910:SF1">
    <property type="entry name" value="PROTEIN TRANSLOCASE SUBUNIT SECE"/>
    <property type="match status" value="1"/>
</dbReference>
<feature type="transmembrane region" description="Helical" evidence="9">
    <location>
        <begin position="50"/>
        <end position="71"/>
    </location>
</feature>
<dbReference type="OrthoDB" id="9812738at2"/>
<keyword evidence="7 9" id="KW-0811">Translocation</keyword>
<evidence type="ECO:0000313" key="11">
    <source>
        <dbReference type="Proteomes" id="UP000199053"/>
    </source>
</evidence>
<keyword evidence="11" id="KW-1185">Reference proteome</keyword>
<evidence type="ECO:0000256" key="2">
    <source>
        <dbReference type="ARBA" id="ARBA00022448"/>
    </source>
</evidence>
<dbReference type="STRING" id="246191.SAMN05660337_1435"/>
<evidence type="ECO:0000256" key="9">
    <source>
        <dbReference type="HAMAP-Rule" id="MF_00422"/>
    </source>
</evidence>
<keyword evidence="8 9" id="KW-0472">Membrane</keyword>